<dbReference type="EMBL" id="CM010636">
    <property type="protein sequence ID" value="RID46971.1"/>
    <property type="molecule type" value="Genomic_DNA"/>
</dbReference>
<evidence type="ECO:0000313" key="2">
    <source>
        <dbReference type="Proteomes" id="UP000264353"/>
    </source>
</evidence>
<reference evidence="1 2" key="1">
    <citation type="submission" date="2018-06" db="EMBL/GenBank/DDBJ databases">
        <title>WGS assembly of Brassica rapa FPsc.</title>
        <authorList>
            <person name="Bowman J."/>
            <person name="Kohchi T."/>
            <person name="Yamato K."/>
            <person name="Jenkins J."/>
            <person name="Shu S."/>
            <person name="Ishizaki K."/>
            <person name="Yamaoka S."/>
            <person name="Nishihama R."/>
            <person name="Nakamura Y."/>
            <person name="Berger F."/>
            <person name="Adam C."/>
            <person name="Aki S."/>
            <person name="Althoff F."/>
            <person name="Araki T."/>
            <person name="Arteaga-Vazquez M."/>
            <person name="Balasubrmanian S."/>
            <person name="Bauer D."/>
            <person name="Boehm C."/>
            <person name="Briginshaw L."/>
            <person name="Caballero-Perez J."/>
            <person name="Catarino B."/>
            <person name="Chen F."/>
            <person name="Chiyoda S."/>
            <person name="Chovatia M."/>
            <person name="Davies K."/>
            <person name="Delmans M."/>
            <person name="Demura T."/>
            <person name="Dierschke T."/>
            <person name="Dolan L."/>
            <person name="Dorantes-Acosta A."/>
            <person name="Eklund D."/>
            <person name="Florent S."/>
            <person name="Flores-Sandoval E."/>
            <person name="Fujiyama A."/>
            <person name="Fukuzawa H."/>
            <person name="Galik B."/>
            <person name="Grimanelli D."/>
            <person name="Grimwood J."/>
            <person name="Grossniklaus U."/>
            <person name="Hamada T."/>
            <person name="Haseloff J."/>
            <person name="Hetherington A."/>
            <person name="Higo A."/>
            <person name="Hirakawa Y."/>
            <person name="Hundley H."/>
            <person name="Ikeda Y."/>
            <person name="Inoue K."/>
            <person name="Inoue S."/>
            <person name="Ishida S."/>
            <person name="Jia Q."/>
            <person name="Kakita M."/>
            <person name="Kanazawa T."/>
            <person name="Kawai Y."/>
            <person name="Kawashima T."/>
            <person name="Kennedy M."/>
            <person name="Kinose K."/>
            <person name="Kinoshita T."/>
            <person name="Kohara Y."/>
            <person name="Koide E."/>
            <person name="Komatsu K."/>
            <person name="Kopischke S."/>
            <person name="Kubo M."/>
            <person name="Kyozuka J."/>
            <person name="Lagercrantz U."/>
            <person name="Lin S."/>
            <person name="Lindquist E."/>
            <person name="Lipzen A."/>
            <person name="Lu C."/>
            <person name="Luna E."/>
            <person name="Martienssen R."/>
            <person name="Minamino N."/>
            <person name="Mizutani M."/>
            <person name="Mizutani M."/>
            <person name="Mochizuki N."/>
            <person name="Monte I."/>
            <person name="Mosher R."/>
            <person name="Nagasaki H."/>
            <person name="Nakagami H."/>
            <person name="Naramoto S."/>
            <person name="Nishitani K."/>
            <person name="Ohtani M."/>
            <person name="Okamoto T."/>
            <person name="Okumura M."/>
            <person name="Phillips J."/>
            <person name="Pollak B."/>
            <person name="Reinders A."/>
            <person name="Roevekamp M."/>
            <person name="Sano R."/>
            <person name="Sawa S."/>
            <person name="Schmid M."/>
            <person name="Shirakawa M."/>
            <person name="Solano R."/>
            <person name="Spunde A."/>
            <person name="Suetsugu N."/>
            <person name="Sugano S."/>
            <person name="Sugiyama A."/>
            <person name="Sun R."/>
            <person name="Suzuki Y."/>
            <person name="Takenaka M."/>
            <person name="Takezawa D."/>
            <person name="Tomogane H."/>
            <person name="Tsuzuki M."/>
            <person name="Ueda T."/>
            <person name="Umeda M."/>
            <person name="Ward J."/>
            <person name="Watanabe Y."/>
            <person name="Yazaki K."/>
            <person name="Yokoyama R."/>
            <person name="Yoshitake Y."/>
            <person name="Yotsui I."/>
            <person name="Zachgo S."/>
            <person name="Schmutz J."/>
        </authorList>
    </citation>
    <scope>NUCLEOTIDE SEQUENCE [LARGE SCALE GENOMIC DNA]</scope>
    <source>
        <strain evidence="2">cv. B-3</strain>
    </source>
</reference>
<organism evidence="1 2">
    <name type="scientific">Brassica campestris</name>
    <name type="common">Field mustard</name>
    <dbReference type="NCBI Taxonomy" id="3711"/>
    <lineage>
        <taxon>Eukaryota</taxon>
        <taxon>Viridiplantae</taxon>
        <taxon>Streptophyta</taxon>
        <taxon>Embryophyta</taxon>
        <taxon>Tracheophyta</taxon>
        <taxon>Spermatophyta</taxon>
        <taxon>Magnoliopsida</taxon>
        <taxon>eudicotyledons</taxon>
        <taxon>Gunneridae</taxon>
        <taxon>Pentapetalae</taxon>
        <taxon>rosids</taxon>
        <taxon>malvids</taxon>
        <taxon>Brassicales</taxon>
        <taxon>Brassicaceae</taxon>
        <taxon>Brassiceae</taxon>
        <taxon>Brassica</taxon>
    </lineage>
</organism>
<name>A0A397Y001_BRACM</name>
<dbReference type="Proteomes" id="UP000264353">
    <property type="component" value="Chromosome A9"/>
</dbReference>
<proteinExistence type="predicted"/>
<dbReference type="AlphaFoldDB" id="A0A397Y001"/>
<evidence type="ECO:0000313" key="1">
    <source>
        <dbReference type="EMBL" id="RID46971.1"/>
    </source>
</evidence>
<protein>
    <submittedName>
        <fullName evidence="1">Uncharacterized protein</fullName>
    </submittedName>
</protein>
<gene>
    <name evidence="1" type="ORF">BRARA_I03605</name>
</gene>
<sequence>MVLRLPFLRLATICLMIFLFSPPLIFPENHILMSLVRSCTDGEACGRNNHTRFFSSKVSWWLLILGLGEEANQSRVSIEMKEKIDVNKNVHTLKKLNIQKFTHFNI</sequence>
<accession>A0A397Y001</accession>